<dbReference type="GO" id="GO:0000723">
    <property type="term" value="P:telomere maintenance"/>
    <property type="evidence" value="ECO:0007669"/>
    <property type="project" value="InterPro"/>
</dbReference>
<keyword evidence="1" id="KW-0234">DNA repair</keyword>
<dbReference type="InterPro" id="IPR027417">
    <property type="entry name" value="P-loop_NTPase"/>
</dbReference>
<keyword evidence="1" id="KW-0227">DNA damage</keyword>
<dbReference type="EC" id="5.6.2.3" evidence="1"/>
<dbReference type="STRING" id="1353952.A0A165F7E6"/>
<keyword evidence="1" id="KW-0378">Hydrolase</keyword>
<organism evidence="3 4">
    <name type="scientific">Calocera cornea HHB12733</name>
    <dbReference type="NCBI Taxonomy" id="1353952"/>
    <lineage>
        <taxon>Eukaryota</taxon>
        <taxon>Fungi</taxon>
        <taxon>Dikarya</taxon>
        <taxon>Basidiomycota</taxon>
        <taxon>Agaricomycotina</taxon>
        <taxon>Dacrymycetes</taxon>
        <taxon>Dacrymycetales</taxon>
        <taxon>Dacrymycetaceae</taxon>
        <taxon>Calocera</taxon>
    </lineage>
</organism>
<comment type="cofactor">
    <cofactor evidence="1">
        <name>Mg(2+)</name>
        <dbReference type="ChEBI" id="CHEBI:18420"/>
    </cofactor>
</comment>
<proteinExistence type="inferred from homology"/>
<evidence type="ECO:0000259" key="2">
    <source>
        <dbReference type="Pfam" id="PF05970"/>
    </source>
</evidence>
<dbReference type="GO" id="GO:0016887">
    <property type="term" value="F:ATP hydrolysis activity"/>
    <property type="evidence" value="ECO:0007669"/>
    <property type="project" value="RHEA"/>
</dbReference>
<dbReference type="EMBL" id="KV423979">
    <property type="protein sequence ID" value="KZT56332.1"/>
    <property type="molecule type" value="Genomic_DNA"/>
</dbReference>
<gene>
    <name evidence="3" type="ORF">CALCODRAFT_543962</name>
</gene>
<dbReference type="GO" id="GO:0006281">
    <property type="term" value="P:DNA repair"/>
    <property type="evidence" value="ECO:0007669"/>
    <property type="project" value="UniProtKB-KW"/>
</dbReference>
<keyword evidence="1" id="KW-0347">Helicase</keyword>
<evidence type="ECO:0000313" key="3">
    <source>
        <dbReference type="EMBL" id="KZT56332.1"/>
    </source>
</evidence>
<sequence length="219" mass="24340">MLQHCNPTEPGLLWTRFEDHICDDLLHQLQWHNPASTQADALNYGLYLIDKLLRTQGSSLADDKFNGEFPPFRTNWDLLLAEHQNHFIAEQMEYDHFELAEEAEGMKDQMNDEQQAAFNTIIQHANHGGLFWLQGPGGIGKTFVYKAVCAELQAQGKIVLCVASSGIAALLLSGGRTAHSTFKIPIPCHDSSTCTISKNSLLADMLCQASLIIWDEATA</sequence>
<reference evidence="3 4" key="1">
    <citation type="journal article" date="2016" name="Mol. Biol. Evol.">
        <title>Comparative Genomics of Early-Diverging Mushroom-Forming Fungi Provides Insights into the Origins of Lignocellulose Decay Capabilities.</title>
        <authorList>
            <person name="Nagy L.G."/>
            <person name="Riley R."/>
            <person name="Tritt A."/>
            <person name="Adam C."/>
            <person name="Daum C."/>
            <person name="Floudas D."/>
            <person name="Sun H."/>
            <person name="Yadav J.S."/>
            <person name="Pangilinan J."/>
            <person name="Larsson K.H."/>
            <person name="Matsuura K."/>
            <person name="Barry K."/>
            <person name="Labutti K."/>
            <person name="Kuo R."/>
            <person name="Ohm R.A."/>
            <person name="Bhattacharya S.S."/>
            <person name="Shirouzu T."/>
            <person name="Yoshinaga Y."/>
            <person name="Martin F.M."/>
            <person name="Grigoriev I.V."/>
            <person name="Hibbett D.S."/>
        </authorList>
    </citation>
    <scope>NUCLEOTIDE SEQUENCE [LARGE SCALE GENOMIC DNA]</scope>
    <source>
        <strain evidence="3 4">HHB12733</strain>
    </source>
</reference>
<feature type="non-terminal residue" evidence="3">
    <location>
        <position position="219"/>
    </location>
</feature>
<keyword evidence="1" id="KW-0233">DNA recombination</keyword>
<dbReference type="InterPro" id="IPR010285">
    <property type="entry name" value="DNA_helicase_pif1-like_DEAD"/>
</dbReference>
<comment type="catalytic activity">
    <reaction evidence="1">
        <text>ATP + H2O = ADP + phosphate + H(+)</text>
        <dbReference type="Rhea" id="RHEA:13065"/>
        <dbReference type="ChEBI" id="CHEBI:15377"/>
        <dbReference type="ChEBI" id="CHEBI:15378"/>
        <dbReference type="ChEBI" id="CHEBI:30616"/>
        <dbReference type="ChEBI" id="CHEBI:43474"/>
        <dbReference type="ChEBI" id="CHEBI:456216"/>
        <dbReference type="EC" id="5.6.2.3"/>
    </reaction>
</comment>
<accession>A0A165F7E6</accession>
<dbReference type="GO" id="GO:0006310">
    <property type="term" value="P:DNA recombination"/>
    <property type="evidence" value="ECO:0007669"/>
    <property type="project" value="UniProtKB-KW"/>
</dbReference>
<feature type="domain" description="DNA helicase Pif1-like DEAD-box helicase" evidence="2">
    <location>
        <begin position="109"/>
        <end position="218"/>
    </location>
</feature>
<dbReference type="Proteomes" id="UP000076842">
    <property type="component" value="Unassembled WGS sequence"/>
</dbReference>
<protein>
    <recommendedName>
        <fullName evidence="1">ATP-dependent DNA helicase</fullName>
        <ecNumber evidence="1">5.6.2.3</ecNumber>
    </recommendedName>
</protein>
<dbReference type="Pfam" id="PF05970">
    <property type="entry name" value="PIF1"/>
    <property type="match status" value="1"/>
</dbReference>
<comment type="similarity">
    <text evidence="1">Belongs to the helicase family.</text>
</comment>
<dbReference type="PANTHER" id="PTHR10492:SF57">
    <property type="entry name" value="ATP-DEPENDENT DNA HELICASE"/>
    <property type="match status" value="1"/>
</dbReference>
<dbReference type="GO" id="GO:0005524">
    <property type="term" value="F:ATP binding"/>
    <property type="evidence" value="ECO:0007669"/>
    <property type="project" value="UniProtKB-KW"/>
</dbReference>
<name>A0A165F7E6_9BASI</name>
<keyword evidence="1" id="KW-0547">Nucleotide-binding</keyword>
<dbReference type="InParanoid" id="A0A165F7E6"/>
<evidence type="ECO:0000256" key="1">
    <source>
        <dbReference type="RuleBase" id="RU363044"/>
    </source>
</evidence>
<dbReference type="SUPFAM" id="SSF52540">
    <property type="entry name" value="P-loop containing nucleoside triphosphate hydrolases"/>
    <property type="match status" value="1"/>
</dbReference>
<keyword evidence="1" id="KW-0067">ATP-binding</keyword>
<dbReference type="GO" id="GO:0043139">
    <property type="term" value="F:5'-3' DNA helicase activity"/>
    <property type="evidence" value="ECO:0007669"/>
    <property type="project" value="UniProtKB-EC"/>
</dbReference>
<dbReference type="OrthoDB" id="3366231at2759"/>
<dbReference type="Gene3D" id="3.40.50.300">
    <property type="entry name" value="P-loop containing nucleotide triphosphate hydrolases"/>
    <property type="match status" value="1"/>
</dbReference>
<dbReference type="PANTHER" id="PTHR10492">
    <property type="match status" value="1"/>
</dbReference>
<evidence type="ECO:0000313" key="4">
    <source>
        <dbReference type="Proteomes" id="UP000076842"/>
    </source>
</evidence>
<keyword evidence="4" id="KW-1185">Reference proteome</keyword>
<dbReference type="AlphaFoldDB" id="A0A165F7E6"/>